<comment type="similarity">
    <text evidence="2 7">Belongs to the peptidase M14 family.</text>
</comment>
<dbReference type="PANTHER" id="PTHR11705">
    <property type="entry name" value="PROTEASE FAMILY M14 CARBOXYPEPTIDASE A,B"/>
    <property type="match status" value="1"/>
</dbReference>
<dbReference type="PROSITE" id="PS52035">
    <property type="entry name" value="PEPTIDASE_M14"/>
    <property type="match status" value="1"/>
</dbReference>
<evidence type="ECO:0000256" key="4">
    <source>
        <dbReference type="ARBA" id="ARBA00022801"/>
    </source>
</evidence>
<keyword evidence="5" id="KW-0862">Zinc</keyword>
<dbReference type="RefSeq" id="WP_136152652.1">
    <property type="nucleotide sequence ID" value="NZ_CP038810.1"/>
</dbReference>
<dbReference type="Gene3D" id="3.40.630.10">
    <property type="entry name" value="Zn peptidases"/>
    <property type="match status" value="1"/>
</dbReference>
<evidence type="ECO:0000256" key="6">
    <source>
        <dbReference type="ARBA" id="ARBA00023049"/>
    </source>
</evidence>
<dbReference type="EMBL" id="CP038810">
    <property type="protein sequence ID" value="QBZ98760.1"/>
    <property type="molecule type" value="Genomic_DNA"/>
</dbReference>
<dbReference type="GO" id="GO:0004181">
    <property type="term" value="F:metallocarboxypeptidase activity"/>
    <property type="evidence" value="ECO:0007669"/>
    <property type="project" value="InterPro"/>
</dbReference>
<comment type="cofactor">
    <cofactor evidence="1">
        <name>Zn(2+)</name>
        <dbReference type="ChEBI" id="CHEBI:29105"/>
    </cofactor>
</comment>
<evidence type="ECO:0000256" key="7">
    <source>
        <dbReference type="PROSITE-ProRule" id="PRU01379"/>
    </source>
</evidence>
<dbReference type="GO" id="GO:0006508">
    <property type="term" value="P:proteolysis"/>
    <property type="evidence" value="ECO:0007669"/>
    <property type="project" value="UniProtKB-KW"/>
</dbReference>
<dbReference type="PANTHER" id="PTHR11705:SF143">
    <property type="entry name" value="SLL0236 PROTEIN"/>
    <property type="match status" value="1"/>
</dbReference>
<comment type="caution">
    <text evidence="7">Lacks conserved residue(s) required for the propagation of feature annotation.</text>
</comment>
<dbReference type="AlphaFoldDB" id="A0A4P7PWG4"/>
<evidence type="ECO:0000256" key="2">
    <source>
        <dbReference type="ARBA" id="ARBA00005988"/>
    </source>
</evidence>
<dbReference type="InterPro" id="IPR000834">
    <property type="entry name" value="Peptidase_M14"/>
</dbReference>
<proteinExistence type="inferred from homology"/>
<dbReference type="KEGG" id="fsn:GS03_02271"/>
<gene>
    <name evidence="9" type="ORF">GS03_02271</name>
</gene>
<evidence type="ECO:0000313" key="10">
    <source>
        <dbReference type="Proteomes" id="UP000296862"/>
    </source>
</evidence>
<name>A0A4P7PWG4_9FLAO</name>
<dbReference type="Proteomes" id="UP000296862">
    <property type="component" value="Chromosome"/>
</dbReference>
<keyword evidence="3" id="KW-0645">Protease</keyword>
<reference evidence="9 10" key="1">
    <citation type="submission" date="2019-04" db="EMBL/GenBank/DDBJ databases">
        <title>Flavobacterium sp. GS03.</title>
        <authorList>
            <person name="Kim H."/>
        </authorList>
    </citation>
    <scope>NUCLEOTIDE SEQUENCE [LARGE SCALE GENOMIC DNA]</scope>
    <source>
        <strain evidence="9 10">GS03</strain>
    </source>
</reference>
<dbReference type="CDD" id="cd06239">
    <property type="entry name" value="M14-like"/>
    <property type="match status" value="1"/>
</dbReference>
<dbReference type="Pfam" id="PF00246">
    <property type="entry name" value="Peptidase_M14"/>
    <property type="match status" value="1"/>
</dbReference>
<keyword evidence="6" id="KW-0482">Metalloprotease</keyword>
<dbReference type="GO" id="GO:0008270">
    <property type="term" value="F:zinc ion binding"/>
    <property type="evidence" value="ECO:0007669"/>
    <property type="project" value="InterPro"/>
</dbReference>
<keyword evidence="4" id="KW-0378">Hydrolase</keyword>
<dbReference type="GO" id="GO:0005615">
    <property type="term" value="C:extracellular space"/>
    <property type="evidence" value="ECO:0007669"/>
    <property type="project" value="TreeGrafter"/>
</dbReference>
<evidence type="ECO:0000256" key="5">
    <source>
        <dbReference type="ARBA" id="ARBA00022833"/>
    </source>
</evidence>
<organism evidence="9 10">
    <name type="scientific">Flavobacterium sangjuense</name>
    <dbReference type="NCBI Taxonomy" id="2518177"/>
    <lineage>
        <taxon>Bacteria</taxon>
        <taxon>Pseudomonadati</taxon>
        <taxon>Bacteroidota</taxon>
        <taxon>Flavobacteriia</taxon>
        <taxon>Flavobacteriales</taxon>
        <taxon>Flavobacteriaceae</taxon>
        <taxon>Flavobacterium</taxon>
    </lineage>
</organism>
<evidence type="ECO:0000259" key="8">
    <source>
        <dbReference type="PROSITE" id="PS52035"/>
    </source>
</evidence>
<dbReference type="SUPFAM" id="SSF53187">
    <property type="entry name" value="Zn-dependent exopeptidases"/>
    <property type="match status" value="1"/>
</dbReference>
<sequence>MDYLQLHQEYKEESIFGRYITLEHIEPLILRHQAEIIGQSVLGKPIYKLQFGTGKTKILMWSQMHGNEGTTTKALFDFINFLHSNTKESHAILNDFTFCMLPMLNPDGAKLYTRENANGIDLNRDAQNLSQPESVVLRKTFETFQPDYCYNLHDQRTIYGAGDNGDSATVSFLAPAFNENRDINEVRIKAMNIIVAMNNTLQQFIPNQVGRFDDSFNLNCVGDTFQYLNVPTILFEAGHFANDYEREITRKYIFIALVSGINFLYENDIVLNEIDDYLKISQNKVVFYDFVYKNVKINYDSNKKIINFAAQFKEVLNNGKVTFEAEIAQVDNLENYFGHVEIDAKGETYNDGENNFPILEKKANFYLGSIKIVNGAQIK</sequence>
<evidence type="ECO:0000313" key="9">
    <source>
        <dbReference type="EMBL" id="QBZ98760.1"/>
    </source>
</evidence>
<evidence type="ECO:0000256" key="3">
    <source>
        <dbReference type="ARBA" id="ARBA00022670"/>
    </source>
</evidence>
<protein>
    <recommendedName>
        <fullName evidence="8">Peptidase M14 domain-containing protein</fullName>
    </recommendedName>
</protein>
<dbReference type="SMART" id="SM00631">
    <property type="entry name" value="Zn_pept"/>
    <property type="match status" value="1"/>
</dbReference>
<evidence type="ECO:0000256" key="1">
    <source>
        <dbReference type="ARBA" id="ARBA00001947"/>
    </source>
</evidence>
<feature type="domain" description="Peptidase M14" evidence="8">
    <location>
        <begin position="6"/>
        <end position="264"/>
    </location>
</feature>
<keyword evidence="10" id="KW-1185">Reference proteome</keyword>
<accession>A0A4P7PWG4</accession>
<dbReference type="OrthoDB" id="1119199at2"/>